<evidence type="ECO:0000313" key="2">
    <source>
        <dbReference type="Proteomes" id="UP000533598"/>
    </source>
</evidence>
<gene>
    <name evidence="1" type="ORF">HNR67_002148</name>
</gene>
<dbReference type="EMBL" id="JACHMH010000001">
    <property type="protein sequence ID" value="MBB4676030.1"/>
    <property type="molecule type" value="Genomic_DNA"/>
</dbReference>
<dbReference type="AlphaFoldDB" id="A0A7W7C7L9"/>
<reference evidence="1 2" key="1">
    <citation type="submission" date="2020-08" db="EMBL/GenBank/DDBJ databases">
        <title>Sequencing the genomes of 1000 actinobacteria strains.</title>
        <authorList>
            <person name="Klenk H.-P."/>
        </authorList>
    </citation>
    <scope>NUCLEOTIDE SEQUENCE [LARGE SCALE GENOMIC DNA]</scope>
    <source>
        <strain evidence="1 2">DSM 44230</strain>
    </source>
</reference>
<name>A0A7W7C7L9_9PSEU</name>
<protein>
    <submittedName>
        <fullName evidence="1">Uncharacterized protein</fullName>
    </submittedName>
</protein>
<organism evidence="1 2">
    <name type="scientific">Crossiella cryophila</name>
    <dbReference type="NCBI Taxonomy" id="43355"/>
    <lineage>
        <taxon>Bacteria</taxon>
        <taxon>Bacillati</taxon>
        <taxon>Actinomycetota</taxon>
        <taxon>Actinomycetes</taxon>
        <taxon>Pseudonocardiales</taxon>
        <taxon>Pseudonocardiaceae</taxon>
        <taxon>Crossiella</taxon>
    </lineage>
</organism>
<proteinExistence type="predicted"/>
<dbReference type="RefSeq" id="WP_185001906.1">
    <property type="nucleotide sequence ID" value="NZ_BAAAUI010000021.1"/>
</dbReference>
<sequence length="74" mass="8271">MAANDDLAWWRSWRDKQVHGFQVATLRPETPPDDLTALCGHVAPLAVIEPTSSGMPCVLCVARIPMPHQHEIER</sequence>
<comment type="caution">
    <text evidence="1">The sequence shown here is derived from an EMBL/GenBank/DDBJ whole genome shotgun (WGS) entry which is preliminary data.</text>
</comment>
<accession>A0A7W7C7L9</accession>
<evidence type="ECO:0000313" key="1">
    <source>
        <dbReference type="EMBL" id="MBB4676030.1"/>
    </source>
</evidence>
<keyword evidence="2" id="KW-1185">Reference proteome</keyword>
<dbReference type="Proteomes" id="UP000533598">
    <property type="component" value="Unassembled WGS sequence"/>
</dbReference>